<keyword evidence="4" id="KW-1185">Reference proteome</keyword>
<keyword evidence="3" id="KW-0255">Endonuclease</keyword>
<evidence type="ECO:0000259" key="2">
    <source>
        <dbReference type="PROSITE" id="PS50164"/>
    </source>
</evidence>
<dbReference type="InterPro" id="IPR050190">
    <property type="entry name" value="UPF0213_domain"/>
</dbReference>
<dbReference type="Pfam" id="PF01541">
    <property type="entry name" value="GIY-YIG"/>
    <property type="match status" value="1"/>
</dbReference>
<dbReference type="GO" id="GO:0004519">
    <property type="term" value="F:endonuclease activity"/>
    <property type="evidence" value="ECO:0007669"/>
    <property type="project" value="UniProtKB-KW"/>
</dbReference>
<dbReference type="PANTHER" id="PTHR34477">
    <property type="entry name" value="UPF0213 PROTEIN YHBQ"/>
    <property type="match status" value="1"/>
</dbReference>
<dbReference type="Proteomes" id="UP000319040">
    <property type="component" value="Unassembled WGS sequence"/>
</dbReference>
<comment type="similarity">
    <text evidence="1">Belongs to the UPF0213 family.</text>
</comment>
<dbReference type="PANTHER" id="PTHR34477:SF5">
    <property type="entry name" value="BSL5627 PROTEIN"/>
    <property type="match status" value="1"/>
</dbReference>
<dbReference type="InterPro" id="IPR035901">
    <property type="entry name" value="GIY-YIG_endonuc_sf"/>
</dbReference>
<feature type="domain" description="GIY-YIG" evidence="2">
    <location>
        <begin position="1"/>
        <end position="76"/>
    </location>
</feature>
<evidence type="ECO:0000256" key="1">
    <source>
        <dbReference type="ARBA" id="ARBA00007435"/>
    </source>
</evidence>
<evidence type="ECO:0000313" key="4">
    <source>
        <dbReference type="Proteomes" id="UP000319040"/>
    </source>
</evidence>
<dbReference type="RefSeq" id="WP_142534328.1">
    <property type="nucleotide sequence ID" value="NZ_FXTB01000010.1"/>
</dbReference>
<keyword evidence="3" id="KW-0378">Hydrolase</keyword>
<feature type="non-terminal residue" evidence="3">
    <location>
        <position position="1"/>
    </location>
</feature>
<dbReference type="CDD" id="cd10449">
    <property type="entry name" value="GIY-YIG_SLX1_like"/>
    <property type="match status" value="1"/>
</dbReference>
<protein>
    <submittedName>
        <fullName evidence="3">Putative endonuclease</fullName>
    </submittedName>
</protein>
<name>A0A521ENH5_SACCC</name>
<dbReference type="InterPro" id="IPR000305">
    <property type="entry name" value="GIY-YIG_endonuc"/>
</dbReference>
<dbReference type="Gene3D" id="3.40.1440.10">
    <property type="entry name" value="GIY-YIG endonuclease"/>
    <property type="match status" value="1"/>
</dbReference>
<dbReference type="AlphaFoldDB" id="A0A521ENH5"/>
<dbReference type="PROSITE" id="PS50164">
    <property type="entry name" value="GIY_YIG"/>
    <property type="match status" value="1"/>
</dbReference>
<dbReference type="SUPFAM" id="SSF82771">
    <property type="entry name" value="GIY-YIG endonuclease"/>
    <property type="match status" value="1"/>
</dbReference>
<evidence type="ECO:0000313" key="3">
    <source>
        <dbReference type="EMBL" id="SMO85468.1"/>
    </source>
</evidence>
<proteinExistence type="inferred from homology"/>
<accession>A0A521ENH5</accession>
<organism evidence="3 4">
    <name type="scientific">Saccharicrinis carchari</name>
    <dbReference type="NCBI Taxonomy" id="1168039"/>
    <lineage>
        <taxon>Bacteria</taxon>
        <taxon>Pseudomonadati</taxon>
        <taxon>Bacteroidota</taxon>
        <taxon>Bacteroidia</taxon>
        <taxon>Marinilabiliales</taxon>
        <taxon>Marinilabiliaceae</taxon>
        <taxon>Saccharicrinis</taxon>
    </lineage>
</organism>
<keyword evidence="3" id="KW-0540">Nuclease</keyword>
<dbReference type="OrthoDB" id="677560at2"/>
<sequence>CHFYILHSPSKNKYYIGYTCDGLVSRLEKHNMHHKGYTGQARDWVLAYSEEYATKTEAYAREREVKGWKSRSRVLRLIQGD</sequence>
<reference evidence="3 4" key="1">
    <citation type="submission" date="2017-05" db="EMBL/GenBank/DDBJ databases">
        <authorList>
            <person name="Varghese N."/>
            <person name="Submissions S."/>
        </authorList>
    </citation>
    <scope>NUCLEOTIDE SEQUENCE [LARGE SCALE GENOMIC DNA]</scope>
    <source>
        <strain evidence="3 4">DSM 27040</strain>
    </source>
</reference>
<gene>
    <name evidence="3" type="ORF">SAMN06265379_1101</name>
</gene>
<dbReference type="EMBL" id="FXTB01000010">
    <property type="protein sequence ID" value="SMO85468.1"/>
    <property type="molecule type" value="Genomic_DNA"/>
</dbReference>